<keyword evidence="6" id="KW-1185">Reference proteome</keyword>
<evidence type="ECO:0000313" key="5">
    <source>
        <dbReference type="EMBL" id="MBZ5710766.1"/>
    </source>
</evidence>
<dbReference type="Proteomes" id="UP001139031">
    <property type="component" value="Unassembled WGS sequence"/>
</dbReference>
<dbReference type="RefSeq" id="WP_224192536.1">
    <property type="nucleotide sequence ID" value="NZ_JAIRAU010000019.1"/>
</dbReference>
<dbReference type="NCBIfam" id="TIGR02232">
    <property type="entry name" value="myxo_disulf_rpt"/>
    <property type="match status" value="1"/>
</dbReference>
<keyword evidence="2" id="KW-0677">Repeat</keyword>
<name>A0ABS7TRD4_9BACT</name>
<gene>
    <name evidence="5" type="ORF">K7C98_16005</name>
</gene>
<evidence type="ECO:0000256" key="3">
    <source>
        <dbReference type="ARBA" id="ARBA00023157"/>
    </source>
</evidence>
<sequence>MLASGRVAFWAVALTAVSLGPSGCADIRGQCLTAACWAPADSSTSTTTTTDTTTDTTESTTGPALCGNGVRDPGETCDDGQDCGAGVCNSDEYTGEKHCNTTCSGIYPEWCGDKTTQSPETCDEGDNTPTCDADCTPVECGDGLLNATAGETCDDGEDNSDAYDDTPDQVACNTSCTGSAPHCGDGVCQEQVEDIACADCTCGDGIISSSEACDAGMNGTPADSETCDADCTPVECGDGHHNPAAGEGCDDGNQIDDDECNNNCTTCGNGIPQAGEECDDGNDVDDDACSNACIKPRLVFVTSSQFLGNLGGLAGADMKCAAAGMTADPNLPATAWRAWLSDDTGSPSTRFDTTFTGWYQLVDGTPIAKGWPDLTDGTLAAPINLTESAAVPADPLNAWSNTSPTGTSFGDEHCENWTKSTLGLKSRLGDTTATNTNWTDLNDPELNPLNCSNSFHLYCFQNTP</sequence>
<proteinExistence type="predicted"/>
<evidence type="ECO:0000256" key="4">
    <source>
        <dbReference type="SAM" id="MobiDB-lite"/>
    </source>
</evidence>
<keyword evidence="3" id="KW-1015">Disulfide bond</keyword>
<evidence type="ECO:0000313" key="6">
    <source>
        <dbReference type="Proteomes" id="UP001139031"/>
    </source>
</evidence>
<feature type="region of interest" description="Disordered" evidence="4">
    <location>
        <begin position="41"/>
        <end position="65"/>
    </location>
</feature>
<organism evidence="5 6">
    <name type="scientific">Nannocystis pusilla</name>
    <dbReference type="NCBI Taxonomy" id="889268"/>
    <lineage>
        <taxon>Bacteria</taxon>
        <taxon>Pseudomonadati</taxon>
        <taxon>Myxococcota</taxon>
        <taxon>Polyangia</taxon>
        <taxon>Nannocystales</taxon>
        <taxon>Nannocystaceae</taxon>
        <taxon>Nannocystis</taxon>
    </lineage>
</organism>
<feature type="compositionally biased region" description="Low complexity" evidence="4">
    <location>
        <begin position="41"/>
        <end position="61"/>
    </location>
</feature>
<dbReference type="Gene3D" id="3.10.100.10">
    <property type="entry name" value="Mannose-Binding Protein A, subunit A"/>
    <property type="match status" value="1"/>
</dbReference>
<dbReference type="InterPro" id="IPR016186">
    <property type="entry name" value="C-type_lectin-like/link_sf"/>
</dbReference>
<dbReference type="EMBL" id="JAIRAU010000019">
    <property type="protein sequence ID" value="MBZ5710766.1"/>
    <property type="molecule type" value="Genomic_DNA"/>
</dbReference>
<dbReference type="InterPro" id="IPR016187">
    <property type="entry name" value="CTDL_fold"/>
</dbReference>
<dbReference type="InterPro" id="IPR011936">
    <property type="entry name" value="Myxo_disulph_rpt"/>
</dbReference>
<reference evidence="5" key="1">
    <citation type="submission" date="2021-08" db="EMBL/GenBank/DDBJ databases">
        <authorList>
            <person name="Stevens D.C."/>
        </authorList>
    </citation>
    <scope>NUCLEOTIDE SEQUENCE</scope>
    <source>
        <strain evidence="5">DSM 53165</strain>
    </source>
</reference>
<evidence type="ECO:0000256" key="2">
    <source>
        <dbReference type="ARBA" id="ARBA00022737"/>
    </source>
</evidence>
<evidence type="ECO:0008006" key="7">
    <source>
        <dbReference type="Google" id="ProtNLM"/>
    </source>
</evidence>
<dbReference type="SUPFAM" id="SSF56436">
    <property type="entry name" value="C-type lectin-like"/>
    <property type="match status" value="1"/>
</dbReference>
<comment type="caution">
    <text evidence="5">The sequence shown here is derived from an EMBL/GenBank/DDBJ whole genome shotgun (WGS) entry which is preliminary data.</text>
</comment>
<protein>
    <recommendedName>
        <fullName evidence="7">Myxococcus cysteine-rich repeat-containing protein</fullName>
    </recommendedName>
</protein>
<keyword evidence="1" id="KW-0732">Signal</keyword>
<evidence type="ECO:0000256" key="1">
    <source>
        <dbReference type="ARBA" id="ARBA00022729"/>
    </source>
</evidence>
<accession>A0ABS7TRD4</accession>